<dbReference type="STRING" id="1121328.JWYL7_1887"/>
<dbReference type="RefSeq" id="WP_083528417.1">
    <property type="nucleotide sequence ID" value="NZ_LSFY01000003.1"/>
</dbReference>
<dbReference type="Pfam" id="PF00990">
    <property type="entry name" value="GGDEF"/>
    <property type="match status" value="1"/>
</dbReference>
<dbReference type="InterPro" id="IPR043128">
    <property type="entry name" value="Rev_trsase/Diguanyl_cyclase"/>
</dbReference>
<protein>
    <submittedName>
        <fullName evidence="2">Diguanylate cyclase</fullName>
    </submittedName>
</protein>
<accession>A0A150FNX3</accession>
<comment type="caution">
    <text evidence="2">The sequence shown here is derived from an EMBL/GenBank/DDBJ whole genome shotgun (WGS) entry which is preliminary data.</text>
</comment>
<dbReference type="InterPro" id="IPR029787">
    <property type="entry name" value="Nucleotide_cyclase"/>
</dbReference>
<dbReference type="SUPFAM" id="SSF55073">
    <property type="entry name" value="Nucleotide cyclase"/>
    <property type="match status" value="1"/>
</dbReference>
<dbReference type="PATRIC" id="fig|1121328.3.peg.1900"/>
<dbReference type="InterPro" id="IPR000160">
    <property type="entry name" value="GGDEF_dom"/>
</dbReference>
<name>A0A150FNX3_CLOPD</name>
<evidence type="ECO:0000313" key="2">
    <source>
        <dbReference type="EMBL" id="KXZ38865.1"/>
    </source>
</evidence>
<dbReference type="NCBIfam" id="TIGR00254">
    <property type="entry name" value="GGDEF"/>
    <property type="match status" value="1"/>
</dbReference>
<dbReference type="AlphaFoldDB" id="A0A150FNX3"/>
<reference evidence="2 3" key="1">
    <citation type="submission" date="2016-02" db="EMBL/GenBank/DDBJ databases">
        <title>Draft genome sequence for Clostridium paradoxum JW-YL-7.</title>
        <authorList>
            <person name="Utturkar S.M."/>
            <person name="Lancaster A."/>
            <person name="Poole F.L."/>
            <person name="Adams M.W."/>
            <person name="Brown S.D."/>
        </authorList>
    </citation>
    <scope>NUCLEOTIDE SEQUENCE [LARGE SCALE GENOMIC DNA]</scope>
    <source>
        <strain evidence="2 3">JW-YL-7</strain>
    </source>
</reference>
<feature type="domain" description="GGDEF" evidence="1">
    <location>
        <begin position="17"/>
        <end position="55"/>
    </location>
</feature>
<evidence type="ECO:0000313" key="3">
    <source>
        <dbReference type="Proteomes" id="UP000092605"/>
    </source>
</evidence>
<proteinExistence type="predicted"/>
<sequence>MNKRFFCENFKCIDKKIVYTLVYIDLNNFKYINDTYGHFKGDEVLKKFCYVVNKI</sequence>
<gene>
    <name evidence="2" type="ORF">JWYL7_1887</name>
</gene>
<evidence type="ECO:0000259" key="1">
    <source>
        <dbReference type="PROSITE" id="PS50887"/>
    </source>
</evidence>
<dbReference type="Gene3D" id="3.30.70.270">
    <property type="match status" value="1"/>
</dbReference>
<dbReference type="PROSITE" id="PS50887">
    <property type="entry name" value="GGDEF"/>
    <property type="match status" value="1"/>
</dbReference>
<organism evidence="2 3">
    <name type="scientific">Alkalithermobacter thermoalcaliphilus JW-YL-7 = DSM 7308</name>
    <dbReference type="NCBI Taxonomy" id="1121328"/>
    <lineage>
        <taxon>Bacteria</taxon>
        <taxon>Bacillati</taxon>
        <taxon>Bacillota</taxon>
        <taxon>Clostridia</taxon>
        <taxon>Peptostreptococcales</taxon>
        <taxon>Tepidibacteraceae</taxon>
        <taxon>Alkalithermobacter</taxon>
    </lineage>
</organism>
<dbReference type="Proteomes" id="UP000092605">
    <property type="component" value="Unassembled WGS sequence"/>
</dbReference>
<dbReference type="EMBL" id="LSFY01000003">
    <property type="protein sequence ID" value="KXZ38865.1"/>
    <property type="molecule type" value="Genomic_DNA"/>
</dbReference>